<gene>
    <name evidence="1" type="ORF">EI981_09675</name>
</gene>
<dbReference type="InterPro" id="IPR036249">
    <property type="entry name" value="Thioredoxin-like_sf"/>
</dbReference>
<reference evidence="2" key="1">
    <citation type="submission" date="2018-12" db="EMBL/GenBank/DDBJ databases">
        <title>Complete genome sequence of Paenibacillus sp. MBLB1234.</title>
        <authorList>
            <person name="Nam Y.-D."/>
            <person name="Kang J."/>
            <person name="Chung W.-H."/>
            <person name="Park Y.S."/>
        </authorList>
    </citation>
    <scope>NUCLEOTIDE SEQUENCE [LARGE SCALE GENOMIC DNA]</scope>
    <source>
        <strain evidence="2">MBLB1234</strain>
    </source>
</reference>
<sequence length="178" mass="20088">MRWLKVSFQRIESSILPSLSMPVSSLPIPAHYGLRENAVFPDIQVLDMDTQQPTAFELNLRESVVLITLLGCQSCEQTLKQMKIYNFNAFEFDMVVLTFLYPGVYYAEDKIARHNAFLKALSISKKFIVLEEAINQLEITSFPTLMRISPDGKVIGTYLADAHQIAPHFQSSGIDIAS</sequence>
<name>A0A3S9UWJ3_9BACL</name>
<evidence type="ECO:0000313" key="2">
    <source>
        <dbReference type="Proteomes" id="UP000270678"/>
    </source>
</evidence>
<dbReference type="Gene3D" id="3.40.30.10">
    <property type="entry name" value="Glutaredoxin"/>
    <property type="match status" value="1"/>
</dbReference>
<dbReference type="AlphaFoldDB" id="A0A3S9UWJ3"/>
<dbReference type="Proteomes" id="UP000270678">
    <property type="component" value="Chromosome"/>
</dbReference>
<evidence type="ECO:0008006" key="3">
    <source>
        <dbReference type="Google" id="ProtNLM"/>
    </source>
</evidence>
<dbReference type="SUPFAM" id="SSF52833">
    <property type="entry name" value="Thioredoxin-like"/>
    <property type="match status" value="1"/>
</dbReference>
<organism evidence="1 2">
    <name type="scientific">Paenibacillus lutimineralis</name>
    <dbReference type="NCBI Taxonomy" id="2707005"/>
    <lineage>
        <taxon>Bacteria</taxon>
        <taxon>Bacillati</taxon>
        <taxon>Bacillota</taxon>
        <taxon>Bacilli</taxon>
        <taxon>Bacillales</taxon>
        <taxon>Paenibacillaceae</taxon>
        <taxon>Paenibacillus</taxon>
    </lineage>
</organism>
<dbReference type="OrthoDB" id="9878801at2"/>
<keyword evidence="2" id="KW-1185">Reference proteome</keyword>
<accession>A0A3S9UWJ3</accession>
<protein>
    <recommendedName>
        <fullName evidence="3">Redoxin domain-containing protein</fullName>
    </recommendedName>
</protein>
<evidence type="ECO:0000313" key="1">
    <source>
        <dbReference type="EMBL" id="AZS14699.1"/>
    </source>
</evidence>
<proteinExistence type="predicted"/>
<dbReference type="KEGG" id="plut:EI981_09675"/>
<dbReference type="EMBL" id="CP034346">
    <property type="protein sequence ID" value="AZS14699.1"/>
    <property type="molecule type" value="Genomic_DNA"/>
</dbReference>